<dbReference type="GO" id="GO:0006355">
    <property type="term" value="P:regulation of DNA-templated transcription"/>
    <property type="evidence" value="ECO:0007669"/>
    <property type="project" value="InterPro"/>
</dbReference>
<dbReference type="InterPro" id="IPR009057">
    <property type="entry name" value="Homeodomain-like_sf"/>
</dbReference>
<name>A0AA36AWW9_OCTVU</name>
<dbReference type="AlphaFoldDB" id="A0AA36AWW9"/>
<keyword evidence="1" id="KW-0563">Paired box</keyword>
<evidence type="ECO:0000259" key="2">
    <source>
        <dbReference type="Pfam" id="PF00292"/>
    </source>
</evidence>
<gene>
    <name evidence="3" type="ORF">OCTVUL_1B023777</name>
</gene>
<feature type="domain" description="Paired" evidence="2">
    <location>
        <begin position="9"/>
        <end position="69"/>
    </location>
</feature>
<dbReference type="EMBL" id="OX597818">
    <property type="protein sequence ID" value="CAI9723086.1"/>
    <property type="molecule type" value="Genomic_DNA"/>
</dbReference>
<dbReference type="GO" id="GO:0003677">
    <property type="term" value="F:DNA binding"/>
    <property type="evidence" value="ECO:0007669"/>
    <property type="project" value="InterPro"/>
</dbReference>
<dbReference type="InterPro" id="IPR036388">
    <property type="entry name" value="WH-like_DNA-bd_sf"/>
</dbReference>
<dbReference type="InterPro" id="IPR001523">
    <property type="entry name" value="Paired_dom"/>
</dbReference>
<organism evidence="3 4">
    <name type="scientific">Octopus vulgaris</name>
    <name type="common">Common octopus</name>
    <dbReference type="NCBI Taxonomy" id="6645"/>
    <lineage>
        <taxon>Eukaryota</taxon>
        <taxon>Metazoa</taxon>
        <taxon>Spiralia</taxon>
        <taxon>Lophotrochozoa</taxon>
        <taxon>Mollusca</taxon>
        <taxon>Cephalopoda</taxon>
        <taxon>Coleoidea</taxon>
        <taxon>Octopodiformes</taxon>
        <taxon>Octopoda</taxon>
        <taxon>Incirrata</taxon>
        <taxon>Octopodidae</taxon>
        <taxon>Octopus</taxon>
    </lineage>
</organism>
<evidence type="ECO:0000313" key="4">
    <source>
        <dbReference type="Proteomes" id="UP001162480"/>
    </source>
</evidence>
<dbReference type="SUPFAM" id="SSF46689">
    <property type="entry name" value="Homeodomain-like"/>
    <property type="match status" value="1"/>
</dbReference>
<sequence length="94" mass="10823">MAHHARVTPDLRKEIVRMKVSGMTHSAISRDVRRSKSVVSRVLKLYKETKGFEQKKATGRPRKTTMRDIRAIKRKLGSQNVFKTCKTKVKATNK</sequence>
<accession>A0AA36AWW9</accession>
<evidence type="ECO:0000256" key="1">
    <source>
        <dbReference type="ARBA" id="ARBA00022724"/>
    </source>
</evidence>
<dbReference type="Pfam" id="PF00292">
    <property type="entry name" value="PAX"/>
    <property type="match status" value="1"/>
</dbReference>
<protein>
    <submittedName>
        <fullName evidence="3">Interleukin-1 receptor type 1-like</fullName>
    </submittedName>
</protein>
<dbReference type="Proteomes" id="UP001162480">
    <property type="component" value="Chromosome 5"/>
</dbReference>
<evidence type="ECO:0000313" key="3">
    <source>
        <dbReference type="EMBL" id="CAI9723086.1"/>
    </source>
</evidence>
<keyword evidence="4" id="KW-1185">Reference proteome</keyword>
<reference evidence="3" key="1">
    <citation type="submission" date="2023-08" db="EMBL/GenBank/DDBJ databases">
        <authorList>
            <person name="Alioto T."/>
            <person name="Alioto T."/>
            <person name="Gomez Garrido J."/>
        </authorList>
    </citation>
    <scope>NUCLEOTIDE SEQUENCE</scope>
</reference>
<dbReference type="Gene3D" id="1.10.10.10">
    <property type="entry name" value="Winged helix-like DNA-binding domain superfamily/Winged helix DNA-binding domain"/>
    <property type="match status" value="1"/>
</dbReference>
<proteinExistence type="predicted"/>